<dbReference type="Proteomes" id="UP000839781">
    <property type="component" value="Unassembled WGS sequence"/>
</dbReference>
<evidence type="ECO:0000259" key="9">
    <source>
        <dbReference type="Pfam" id="PF02753"/>
    </source>
</evidence>
<keyword evidence="4" id="KW-0732">Signal</keyword>
<evidence type="ECO:0000313" key="14">
    <source>
        <dbReference type="EMBL" id="EDD0501213.1"/>
    </source>
</evidence>
<dbReference type="Pfam" id="PF00345">
    <property type="entry name" value="PapD_N"/>
    <property type="match status" value="1"/>
</dbReference>
<evidence type="ECO:0000313" key="21">
    <source>
        <dbReference type="EMBL" id="QWJ70011.1"/>
    </source>
</evidence>
<dbReference type="Proteomes" id="UP000254633">
    <property type="component" value="Unassembled WGS sequence"/>
</dbReference>
<evidence type="ECO:0000313" key="12">
    <source>
        <dbReference type="EMBL" id="ECC3914573.1"/>
    </source>
</evidence>
<dbReference type="STRING" id="59204.UQ49_20310"/>
<dbReference type="EMBL" id="AAIBIC010000012">
    <property type="protein sequence ID" value="ECC3914573.1"/>
    <property type="molecule type" value="Genomic_DNA"/>
</dbReference>
<dbReference type="RefSeq" id="WP_023246615.1">
    <property type="nucleotide sequence ID" value="NZ_CP011288.1"/>
</dbReference>
<dbReference type="Pfam" id="PF02753">
    <property type="entry name" value="PapD_C"/>
    <property type="match status" value="1"/>
</dbReference>
<feature type="domain" description="Pili assembly chaperone N-terminal" evidence="8">
    <location>
        <begin position="29"/>
        <end position="149"/>
    </location>
</feature>
<dbReference type="EMBL" id="DAAGPR010000111">
    <property type="protein sequence ID" value="HAB4052529.1"/>
    <property type="molecule type" value="Genomic_DNA"/>
</dbReference>
<dbReference type="GO" id="GO:0071555">
    <property type="term" value="P:cell wall organization"/>
    <property type="evidence" value="ECO:0007669"/>
    <property type="project" value="InterPro"/>
</dbReference>
<reference evidence="16" key="7">
    <citation type="submission" date="2019-10" db="EMBL/GenBank/DDBJ databases">
        <authorList>
            <consortium name="NCBI Pathogen Detection Project"/>
        </authorList>
    </citation>
    <scope>NUCLEOTIDE SEQUENCE</scope>
    <source>
        <strain evidence="18">11-1391</strain>
        <strain evidence="16">Salmonella enterica</strain>
    </source>
</reference>
<dbReference type="InterPro" id="IPR036316">
    <property type="entry name" value="Pili_assmbl_chap_C_dom_sf"/>
</dbReference>
<dbReference type="InterPro" id="IPR016147">
    <property type="entry name" value="Pili_assmbl_chaperone_N"/>
</dbReference>
<evidence type="ECO:0000256" key="4">
    <source>
        <dbReference type="ARBA" id="ARBA00022729"/>
    </source>
</evidence>
<evidence type="ECO:0000256" key="2">
    <source>
        <dbReference type="ARBA" id="ARBA00007399"/>
    </source>
</evidence>
<evidence type="ECO:0000256" key="1">
    <source>
        <dbReference type="ARBA" id="ARBA00004418"/>
    </source>
</evidence>
<keyword evidence="3" id="KW-1029">Fimbrium biogenesis</keyword>
<dbReference type="Proteomes" id="UP000839735">
    <property type="component" value="Unassembled WGS sequence"/>
</dbReference>
<dbReference type="Proteomes" id="UP000230639">
    <property type="component" value="Chromosome"/>
</dbReference>
<evidence type="ECO:0000313" key="10">
    <source>
        <dbReference type="EMBL" id="ATW56420.1"/>
    </source>
</evidence>
<dbReference type="SUPFAM" id="SSF49354">
    <property type="entry name" value="PapD-like"/>
    <property type="match status" value="1"/>
</dbReference>
<reference evidence="11" key="4">
    <citation type="submission" date="2018-07" db="EMBL/GenBank/DDBJ databases">
        <authorList>
            <consortium name="GenomeTrakr network: Whole genome sequencing for foodborne pathogen traceback"/>
        </authorList>
    </citation>
    <scope>NUCLEOTIDE SEQUENCE</scope>
    <source>
        <strain evidence="11">CFSAN008697</strain>
        <strain evidence="21">CFSAN030538</strain>
        <strain evidence="14">FDA00001986</strain>
        <strain evidence="20">FMA0132</strain>
    </source>
</reference>
<evidence type="ECO:0000313" key="17">
    <source>
        <dbReference type="EMBL" id="HAB4464277.1"/>
    </source>
</evidence>
<comment type="subcellular location">
    <subcellularLocation>
        <location evidence="1">Periplasm</location>
    </subcellularLocation>
</comment>
<evidence type="ECO:0000313" key="13">
    <source>
        <dbReference type="EMBL" id="ECJ4378565.1"/>
    </source>
</evidence>
<gene>
    <name evidence="22" type="primary">fimC_1</name>
    <name evidence="21" type="ORF">ABB53_002795</name>
    <name evidence="14" type="ORF">AH359_07595</name>
    <name evidence="15" type="ORF">B4V94_05835</name>
    <name evidence="10" type="ORF">CNQ75_19025</name>
    <name evidence="12" type="ORF">CTQ69_11210</name>
    <name evidence="13" type="ORF">DLB95_15195</name>
    <name evidence="20" type="ORF">EL06_05635</name>
    <name evidence="18" type="ORF">G0D47_05105</name>
    <name evidence="19" type="ORF">G2974_22165</name>
    <name evidence="16" type="ORF">GBY29_22725</name>
    <name evidence="17" type="ORF">GBZ04_05870</name>
    <name evidence="22" type="ORF">NCTC10060_00780</name>
    <name evidence="11" type="ORF">PG27_03575</name>
</gene>
<evidence type="ECO:0000313" key="18">
    <source>
        <dbReference type="EMBL" id="HAC6764077.1"/>
    </source>
</evidence>
<name>A0A2I5HLT7_SALDZ</name>
<dbReference type="EMBL" id="CP075144">
    <property type="protein sequence ID" value="QWJ70011.1"/>
    <property type="molecule type" value="Genomic_DNA"/>
</dbReference>
<dbReference type="InterPro" id="IPR008962">
    <property type="entry name" value="PapD-like_sf"/>
</dbReference>
<reference evidence="12" key="6">
    <citation type="submission" date="2018-08" db="EMBL/GenBank/DDBJ databases">
        <authorList>
            <person name="Ashton P.M."/>
            <person name="Dallman T."/>
            <person name="Nair S."/>
            <person name="De Pinna E."/>
            <person name="Peters T."/>
            <person name="Grant K."/>
        </authorList>
    </citation>
    <scope>NUCLEOTIDE SEQUENCE [LARGE SCALE GENOMIC DNA]</scope>
    <source>
        <strain evidence="12">294779</strain>
        <strain evidence="13">474878</strain>
    </source>
</reference>
<reference evidence="21" key="8">
    <citation type="submission" date="2021-05" db="EMBL/GenBank/DDBJ databases">
        <title>Whole genome PacBio Sequel sequence of Salmonella enterica subsp. enterica.</title>
        <authorList>
            <person name="Hoffmann M."/>
            <person name="Balkey M."/>
            <person name="Luo Y."/>
        </authorList>
    </citation>
    <scope>NUCLEOTIDE SEQUENCE</scope>
    <source>
        <strain evidence="21">CFSAN030538</strain>
    </source>
</reference>
<evidence type="ECO:0000313" key="15">
    <source>
        <dbReference type="EMBL" id="EDH7454991.1"/>
    </source>
</evidence>
<proteinExistence type="inferred from homology"/>
<dbReference type="Gene3D" id="2.60.40.10">
    <property type="entry name" value="Immunoglobulins"/>
    <property type="match status" value="2"/>
</dbReference>
<reference evidence="10 23" key="1">
    <citation type="submission" date="2017-09" db="EMBL/GenBank/DDBJ databases">
        <title>Complete genome of Salmonella enterica subsp. diarizonae isolated from stool of a patient with bacterial enteropathy.</title>
        <authorList>
            <person name="Zhou J."/>
            <person name="Chen Q."/>
            <person name="Guo L."/>
            <person name="Fan J."/>
        </authorList>
    </citation>
    <scope>NUCLEOTIDE SEQUENCE [LARGE SCALE GENOMIC DNA]</scope>
    <source>
        <strain evidence="10 23">HZS154</strain>
    </source>
</reference>
<comment type="similarity">
    <text evidence="2">Belongs to the periplasmic pilus chaperone family.</text>
</comment>
<dbReference type="FunFam" id="2.60.40.10:FF:000458">
    <property type="entry name" value="Molecular chaperone FimC"/>
    <property type="match status" value="1"/>
</dbReference>
<dbReference type="EMBL" id="AAIYJF010000011">
    <property type="protein sequence ID" value="ECJ4378565.1"/>
    <property type="molecule type" value="Genomic_DNA"/>
</dbReference>
<keyword evidence="6" id="KW-0143">Chaperone</keyword>
<feature type="domain" description="Pili assembly chaperone C-terminal" evidence="9">
    <location>
        <begin position="172"/>
        <end position="225"/>
    </location>
</feature>
<dbReference type="EMBL" id="DAAGTH010000007">
    <property type="protein sequence ID" value="HAB4464277.1"/>
    <property type="molecule type" value="Genomic_DNA"/>
</dbReference>
<dbReference type="InterPro" id="IPR013783">
    <property type="entry name" value="Ig-like_fold"/>
</dbReference>
<reference evidence="22 24" key="3">
    <citation type="submission" date="2018-06" db="EMBL/GenBank/DDBJ databases">
        <authorList>
            <consortium name="Pathogen Informatics"/>
            <person name="Doyle S."/>
        </authorList>
    </citation>
    <scope>NUCLEOTIDE SEQUENCE [LARGE SCALE GENOMIC DNA]</scope>
    <source>
        <strain evidence="22 24">NCTC10060</strain>
    </source>
</reference>
<dbReference type="EMBL" id="UGXH01000003">
    <property type="protein sequence ID" value="SUG53721.1"/>
    <property type="molecule type" value="Genomic_DNA"/>
</dbReference>
<evidence type="ECO:0000256" key="5">
    <source>
        <dbReference type="ARBA" id="ARBA00022764"/>
    </source>
</evidence>
<keyword evidence="7" id="KW-0393">Immunoglobulin domain</keyword>
<organism evidence="10 23">
    <name type="scientific">Salmonella diarizonae</name>
    <dbReference type="NCBI Taxonomy" id="59204"/>
    <lineage>
        <taxon>Bacteria</taxon>
        <taxon>Pseudomonadati</taxon>
        <taxon>Pseudomonadota</taxon>
        <taxon>Gammaproteobacteria</taxon>
        <taxon>Enterobacterales</taxon>
        <taxon>Enterobacteriaceae</taxon>
        <taxon>Salmonella</taxon>
    </lineage>
</organism>
<dbReference type="PRINTS" id="PR00969">
    <property type="entry name" value="CHAPERONPILI"/>
</dbReference>
<reference evidence="15" key="5">
    <citation type="submission" date="2018-07" db="EMBL/GenBank/DDBJ databases">
        <authorList>
            <consortium name="PulseNet: The National Subtyping Network for Foodborne Disease Surveillance"/>
            <person name="Tarr C.L."/>
            <person name="Trees E."/>
            <person name="Katz L.S."/>
            <person name="Carleton-Romer H.A."/>
            <person name="Stroika S."/>
            <person name="Kucerova Z."/>
            <person name="Roache K.F."/>
            <person name="Sabol A.L."/>
            <person name="Besser J."/>
            <person name="Gerner-Smidt P."/>
        </authorList>
    </citation>
    <scope>NUCLEOTIDE SEQUENCE</scope>
    <source>
        <strain evidence="15">PNUSAS008615</strain>
    </source>
</reference>
<sequence>MKFSARVFIHSVVFIVLTIFSENALASAVISGTRIIYPSDNNEISVKIMNNGSAPILLQSWIDSGDQNARPSAIKVPFVLTPPINRVDAGKGQTLRISYTGVSLPVDRESVFWLNVLEIPGINQAKADQNTLQVAFRSRIKLFFRPAGLQGSANDAVKSIIWQAKGTHLEATNPTPFYVSFARLVVNNNKIAGVMVPPRRSIMVNIPGNAGSKISGAFVNDYGAVNAFSADIK</sequence>
<dbReference type="PANTHER" id="PTHR30251:SF2">
    <property type="entry name" value="FIMBRIAL CHAPERONE YADV-RELATED"/>
    <property type="match status" value="1"/>
</dbReference>
<dbReference type="Proteomes" id="UP000885362">
    <property type="component" value="Unassembled WGS sequence"/>
</dbReference>
<evidence type="ECO:0000313" key="22">
    <source>
        <dbReference type="EMBL" id="SUG53721.1"/>
    </source>
</evidence>
<dbReference type="PANTHER" id="PTHR30251">
    <property type="entry name" value="PILUS ASSEMBLY CHAPERONE"/>
    <property type="match status" value="1"/>
</dbReference>
<dbReference type="InterPro" id="IPR001829">
    <property type="entry name" value="Pili_assmbl_chaperone_bac"/>
</dbReference>
<evidence type="ECO:0000259" key="8">
    <source>
        <dbReference type="Pfam" id="PF00345"/>
    </source>
</evidence>
<keyword evidence="5" id="KW-0574">Periplasm</keyword>
<dbReference type="EMBL" id="AAMIRF010000005">
    <property type="protein sequence ID" value="EDH7454991.1"/>
    <property type="molecule type" value="Genomic_DNA"/>
</dbReference>
<reference evidence="16" key="2">
    <citation type="journal article" date="2018" name="Genome Biol.">
        <title>SKESA: strategic k-mer extension for scrupulous assemblies.</title>
        <authorList>
            <person name="Souvorov A."/>
            <person name="Agarwala R."/>
            <person name="Lipman D.J."/>
        </authorList>
    </citation>
    <scope>NUCLEOTIDE SEQUENCE</scope>
    <source>
        <strain evidence="18">11-1391</strain>
        <strain evidence="16">Salmonella enterica</strain>
    </source>
</reference>
<dbReference type="GO" id="GO:0030288">
    <property type="term" value="C:outer membrane-bounded periplasmic space"/>
    <property type="evidence" value="ECO:0007669"/>
    <property type="project" value="InterPro"/>
</dbReference>
<dbReference type="SUPFAM" id="SSF49584">
    <property type="entry name" value="Periplasmic chaperone C-domain"/>
    <property type="match status" value="1"/>
</dbReference>
<dbReference type="AlphaFoldDB" id="A0A2I5HLT7"/>
<protein>
    <submittedName>
        <fullName evidence="22">Chaperone protein EcpD</fullName>
    </submittedName>
    <submittedName>
        <fullName evidence="11">Fimbria/pilus periplasmic chaperone</fullName>
    </submittedName>
    <submittedName>
        <fullName evidence="12">Molecular chaperone</fullName>
    </submittedName>
    <submittedName>
        <fullName evidence="10">Pilus assembly protein PapD</fullName>
    </submittedName>
</protein>
<accession>A0A2I5HLT7</accession>
<dbReference type="EMBL" id="DAARAS010000121">
    <property type="protein sequence ID" value="HAE1651021.1"/>
    <property type="molecule type" value="Genomic_DNA"/>
</dbReference>
<evidence type="ECO:0000256" key="3">
    <source>
        <dbReference type="ARBA" id="ARBA00022558"/>
    </source>
</evidence>
<dbReference type="InterPro" id="IPR050643">
    <property type="entry name" value="Periplasmic_pilus_chap"/>
</dbReference>
<evidence type="ECO:0000313" key="19">
    <source>
        <dbReference type="EMBL" id="HAE1651021.1"/>
    </source>
</evidence>
<dbReference type="EMBL" id="AAGLNK010000003">
    <property type="protein sequence ID" value="EBP3692358.1"/>
    <property type="molecule type" value="Genomic_DNA"/>
</dbReference>
<evidence type="ECO:0000313" key="16">
    <source>
        <dbReference type="EMBL" id="HAB4052529.1"/>
    </source>
</evidence>
<evidence type="ECO:0000313" key="23">
    <source>
        <dbReference type="Proteomes" id="UP000230639"/>
    </source>
</evidence>
<dbReference type="EMBL" id="RSHK01000004">
    <property type="protein sequence ID" value="MIE68971.1"/>
    <property type="molecule type" value="Genomic_DNA"/>
</dbReference>
<dbReference type="EMBL" id="DAAMII010000004">
    <property type="protein sequence ID" value="HAC6764077.1"/>
    <property type="molecule type" value="Genomic_DNA"/>
</dbReference>
<evidence type="ECO:0000256" key="7">
    <source>
        <dbReference type="ARBA" id="ARBA00023319"/>
    </source>
</evidence>
<evidence type="ECO:0000313" key="20">
    <source>
        <dbReference type="EMBL" id="MIE68971.1"/>
    </source>
</evidence>
<dbReference type="InterPro" id="IPR016148">
    <property type="entry name" value="Pili_assmbl_chaperone_C"/>
</dbReference>
<evidence type="ECO:0000313" key="11">
    <source>
        <dbReference type="EMBL" id="EBP3692358.1"/>
    </source>
</evidence>
<dbReference type="EMBL" id="CP023345">
    <property type="protein sequence ID" value="ATW56420.1"/>
    <property type="molecule type" value="Genomic_DNA"/>
</dbReference>
<evidence type="ECO:0000256" key="6">
    <source>
        <dbReference type="ARBA" id="ARBA00023186"/>
    </source>
</evidence>
<dbReference type="EMBL" id="AALSXK010000005">
    <property type="protein sequence ID" value="EDD0501213.1"/>
    <property type="molecule type" value="Genomic_DNA"/>
</dbReference>
<evidence type="ECO:0000313" key="24">
    <source>
        <dbReference type="Proteomes" id="UP000254633"/>
    </source>
</evidence>